<keyword evidence="3" id="KW-1133">Transmembrane helix</keyword>
<proteinExistence type="predicted"/>
<keyword evidence="1" id="KW-0175">Coiled coil</keyword>
<evidence type="ECO:0000313" key="4">
    <source>
        <dbReference type="EMBL" id="GIO65545.1"/>
    </source>
</evidence>
<keyword evidence="3" id="KW-0812">Transmembrane</keyword>
<reference evidence="4 5" key="1">
    <citation type="submission" date="2021-03" db="EMBL/GenBank/DDBJ databases">
        <title>Antimicrobial resistance genes in bacteria isolated from Japanese honey, and their potential for conferring macrolide and lincosamide resistance in the American foulbrood pathogen Paenibacillus larvae.</title>
        <authorList>
            <person name="Okamoto M."/>
            <person name="Kumagai M."/>
            <person name="Kanamori H."/>
            <person name="Takamatsu D."/>
        </authorList>
    </citation>
    <scope>NUCLEOTIDE SEQUENCE [LARGE SCALE GENOMIC DNA]</scope>
    <source>
        <strain evidence="4 5">J21TS3</strain>
    </source>
</reference>
<dbReference type="EMBL" id="BORW01000001">
    <property type="protein sequence ID" value="GIO65545.1"/>
    <property type="molecule type" value="Genomic_DNA"/>
</dbReference>
<evidence type="ECO:0000256" key="1">
    <source>
        <dbReference type="SAM" id="Coils"/>
    </source>
</evidence>
<gene>
    <name evidence="4" type="ORF">J21TS3_03660</name>
</gene>
<feature type="coiled-coil region" evidence="1">
    <location>
        <begin position="72"/>
        <end position="99"/>
    </location>
</feature>
<feature type="transmembrane region" description="Helical" evidence="3">
    <location>
        <begin position="42"/>
        <end position="60"/>
    </location>
</feature>
<evidence type="ECO:0000256" key="3">
    <source>
        <dbReference type="SAM" id="Phobius"/>
    </source>
</evidence>
<keyword evidence="5" id="KW-1185">Reference proteome</keyword>
<evidence type="ECO:0008006" key="6">
    <source>
        <dbReference type="Google" id="ProtNLM"/>
    </source>
</evidence>
<name>A0ABQ4LQJ4_9BACL</name>
<evidence type="ECO:0000256" key="2">
    <source>
        <dbReference type="SAM" id="MobiDB-lite"/>
    </source>
</evidence>
<organism evidence="4 5">
    <name type="scientific">Paenibacillus cookii</name>
    <dbReference type="NCBI Taxonomy" id="157839"/>
    <lineage>
        <taxon>Bacteria</taxon>
        <taxon>Bacillati</taxon>
        <taxon>Bacillota</taxon>
        <taxon>Bacilli</taxon>
        <taxon>Bacillales</taxon>
        <taxon>Paenibacillaceae</taxon>
        <taxon>Paenibacillus</taxon>
    </lineage>
</organism>
<dbReference type="Proteomes" id="UP000680638">
    <property type="component" value="Unassembled WGS sequence"/>
</dbReference>
<dbReference type="RefSeq" id="WP_212947162.1">
    <property type="nucleotide sequence ID" value="NZ_BORW01000001.1"/>
</dbReference>
<protein>
    <recommendedName>
        <fullName evidence="6">Cell division protein FtsL</fullName>
    </recommendedName>
</protein>
<comment type="caution">
    <text evidence="4">The sequence shown here is derived from an EMBL/GenBank/DDBJ whole genome shotgun (WGS) entry which is preliminary data.</text>
</comment>
<feature type="region of interest" description="Disordered" evidence="2">
    <location>
        <begin position="121"/>
        <end position="144"/>
    </location>
</feature>
<sequence>MAYTRGNLAVKEQAQTKRKSPGYREKTMVITRRTYLPVKEKLLYLFTIVVCVMIASLVIWQNANIYGLNKEYQKIEKSIKASKQEISRLTVEKQQLEVGIRDKAKQMGFEETSDQQVIHVERTPISAKSGDATNGSGTDKKQGL</sequence>
<evidence type="ECO:0000313" key="5">
    <source>
        <dbReference type="Proteomes" id="UP000680638"/>
    </source>
</evidence>
<accession>A0ABQ4LQJ4</accession>
<keyword evidence="3" id="KW-0472">Membrane</keyword>